<dbReference type="AlphaFoldDB" id="A0A9X2MI87"/>
<organism evidence="1 2">
    <name type="scientific">Anaerosalibacter massiliensis</name>
    <dbReference type="NCBI Taxonomy" id="1347392"/>
    <lineage>
        <taxon>Bacteria</taxon>
        <taxon>Bacillati</taxon>
        <taxon>Bacillota</taxon>
        <taxon>Tissierellia</taxon>
        <taxon>Tissierellales</taxon>
        <taxon>Sporanaerobacteraceae</taxon>
        <taxon>Anaerosalibacter</taxon>
    </lineage>
</organism>
<sequence length="82" mass="9805">MTLFFAFKKEDLLKGNSSEERYNYFDNCSSTEEFFNLVDKMYPLLKPGLDRILKKHIINYNNLKMRAEKDKTDFIPSLFIIL</sequence>
<evidence type="ECO:0000313" key="2">
    <source>
        <dbReference type="Proteomes" id="UP001142078"/>
    </source>
</evidence>
<keyword evidence="2" id="KW-1185">Reference proteome</keyword>
<proteinExistence type="predicted"/>
<name>A0A9X2MI87_9FIRM</name>
<reference evidence="1" key="1">
    <citation type="submission" date="2022-07" db="EMBL/GenBank/DDBJ databases">
        <title>Enhanced cultured diversity of the mouse gut microbiota enables custom-made synthetic communities.</title>
        <authorList>
            <person name="Afrizal A."/>
        </authorList>
    </citation>
    <scope>NUCLEOTIDE SEQUENCE</scope>
    <source>
        <strain evidence="1">DSM 29482</strain>
    </source>
</reference>
<comment type="caution">
    <text evidence="1">The sequence shown here is derived from an EMBL/GenBank/DDBJ whole genome shotgun (WGS) entry which is preliminary data.</text>
</comment>
<evidence type="ECO:0000313" key="1">
    <source>
        <dbReference type="EMBL" id="MCR2044018.1"/>
    </source>
</evidence>
<accession>A0A9X2MI87</accession>
<gene>
    <name evidence="1" type="ORF">NSA23_07770</name>
</gene>
<dbReference type="EMBL" id="JANJZL010000004">
    <property type="protein sequence ID" value="MCR2044018.1"/>
    <property type="molecule type" value="Genomic_DNA"/>
</dbReference>
<protein>
    <submittedName>
        <fullName evidence="1">Uncharacterized protein</fullName>
    </submittedName>
</protein>
<dbReference type="Proteomes" id="UP001142078">
    <property type="component" value="Unassembled WGS sequence"/>
</dbReference>
<dbReference type="RefSeq" id="WP_257490374.1">
    <property type="nucleotide sequence ID" value="NZ_JANJZL010000004.1"/>
</dbReference>